<dbReference type="PANTHER" id="PTHR47561:SF1">
    <property type="entry name" value="POLYSACCHARIDE DEACETYLASE FAMILY PROTEIN (AFU_ORTHOLOGUE AFUA_6G05030)"/>
    <property type="match status" value="1"/>
</dbReference>
<proteinExistence type="predicted"/>
<feature type="domain" description="NodB homology" evidence="1">
    <location>
        <begin position="26"/>
        <end position="304"/>
    </location>
</feature>
<dbReference type="AlphaFoldDB" id="A0A7J4IWP7"/>
<dbReference type="PANTHER" id="PTHR47561">
    <property type="entry name" value="POLYSACCHARIDE DEACETYLASE FAMILY PROTEIN (AFU_ORTHOLOGUE AFUA_6G05030)"/>
    <property type="match status" value="1"/>
</dbReference>
<organism evidence="2 3">
    <name type="scientific">Candidatus Iainarchaeum sp</name>
    <dbReference type="NCBI Taxonomy" id="3101447"/>
    <lineage>
        <taxon>Archaea</taxon>
        <taxon>Candidatus Iainarchaeota</taxon>
        <taxon>Candidatus Iainarchaeia</taxon>
        <taxon>Candidatus Iainarchaeales</taxon>
        <taxon>Candidatus Iainarchaeaceae</taxon>
        <taxon>Candidatus Iainarchaeum</taxon>
    </lineage>
</organism>
<comment type="caution">
    <text evidence="2">The sequence shown here is derived from an EMBL/GenBank/DDBJ whole genome shotgun (WGS) entry which is preliminary data.</text>
</comment>
<accession>A0A7J4IWP7</accession>
<evidence type="ECO:0000259" key="1">
    <source>
        <dbReference type="PROSITE" id="PS51677"/>
    </source>
</evidence>
<name>A0A7J4IWP7_9ARCH</name>
<gene>
    <name evidence="2" type="ORF">HA237_04925</name>
</gene>
<dbReference type="PROSITE" id="PS51677">
    <property type="entry name" value="NODB"/>
    <property type="match status" value="1"/>
</dbReference>
<dbReference type="Pfam" id="PF01522">
    <property type="entry name" value="Polysacc_deac_1"/>
    <property type="match status" value="1"/>
</dbReference>
<dbReference type="Proteomes" id="UP000577419">
    <property type="component" value="Unassembled WGS sequence"/>
</dbReference>
<reference evidence="3" key="1">
    <citation type="journal article" date="2020" name="bioRxiv">
        <title>A rank-normalized archaeal taxonomy based on genome phylogeny resolves widespread incomplete and uneven classifications.</title>
        <authorList>
            <person name="Rinke C."/>
            <person name="Chuvochina M."/>
            <person name="Mussig A.J."/>
            <person name="Chaumeil P.-A."/>
            <person name="Waite D.W."/>
            <person name="Whitman W.B."/>
            <person name="Parks D.H."/>
            <person name="Hugenholtz P."/>
        </authorList>
    </citation>
    <scope>NUCLEOTIDE SEQUENCE [LARGE SCALE GENOMIC DNA]</scope>
</reference>
<sequence>MKDNKIAATIQVDMDPLWSQLEYYGHSGEIHPDVFYETGLPRFLDLFRKNNVKVTFFVVGKDAENKHKKELLKQIREEGHEIANHSFSHPLGLSSLPKKEIETEVRKAENAIKKITGMKPAGFKAPGWDLSSKLLDILEENNYVYDASLLPTFTILPIYLFERIFGRKKLNQFHGPNLSSGFAPLHPYTPSIDSIEKIGERGIVEIPNTVVPIFRFPYHSSPVFLFGLNFFRVSYFLTRKRHLPLNYEFHLIDLADNIADRRIPSYRLPPLEKRMRICRFIVKALVNDYRIVTSRDLAEEFKPR</sequence>
<dbReference type="InterPro" id="IPR002509">
    <property type="entry name" value="NODB_dom"/>
</dbReference>
<dbReference type="Gene3D" id="3.20.20.370">
    <property type="entry name" value="Glycoside hydrolase/deacetylase"/>
    <property type="match status" value="1"/>
</dbReference>
<evidence type="ECO:0000313" key="3">
    <source>
        <dbReference type="Proteomes" id="UP000577419"/>
    </source>
</evidence>
<dbReference type="EMBL" id="DUFG01000023">
    <property type="protein sequence ID" value="HIH08685.1"/>
    <property type="molecule type" value="Genomic_DNA"/>
</dbReference>
<dbReference type="GO" id="GO:0005975">
    <property type="term" value="P:carbohydrate metabolic process"/>
    <property type="evidence" value="ECO:0007669"/>
    <property type="project" value="InterPro"/>
</dbReference>
<dbReference type="InterPro" id="IPR011330">
    <property type="entry name" value="Glyco_hydro/deAcase_b/a-brl"/>
</dbReference>
<dbReference type="SUPFAM" id="SSF88713">
    <property type="entry name" value="Glycoside hydrolase/deacetylase"/>
    <property type="match status" value="1"/>
</dbReference>
<dbReference type="GO" id="GO:0016810">
    <property type="term" value="F:hydrolase activity, acting on carbon-nitrogen (but not peptide) bonds"/>
    <property type="evidence" value="ECO:0007669"/>
    <property type="project" value="InterPro"/>
</dbReference>
<protein>
    <submittedName>
        <fullName evidence="2">Polysaccharide deacetylase family protein</fullName>
    </submittedName>
</protein>
<evidence type="ECO:0000313" key="2">
    <source>
        <dbReference type="EMBL" id="HIH08685.1"/>
    </source>
</evidence>